<evidence type="ECO:0000256" key="1">
    <source>
        <dbReference type="SAM" id="SignalP"/>
    </source>
</evidence>
<dbReference type="Proteomes" id="UP000004507">
    <property type="component" value="Unassembled WGS sequence"/>
</dbReference>
<dbReference type="eggNOG" id="COG5429">
    <property type="taxonomic scope" value="Bacteria"/>
</dbReference>
<feature type="signal peptide" evidence="1">
    <location>
        <begin position="1"/>
        <end position="20"/>
    </location>
</feature>
<dbReference type="SUPFAM" id="SSF52833">
    <property type="entry name" value="Thioredoxin-like"/>
    <property type="match status" value="1"/>
</dbReference>
<keyword evidence="1" id="KW-0732">Signal</keyword>
<dbReference type="PANTHER" id="PTHR36057:SF1">
    <property type="entry name" value="LIPOPROTEIN LIPID ATTACHMENT SITE-LIKE PROTEIN, PUTATIVE (DUF1223)-RELATED"/>
    <property type="match status" value="1"/>
</dbReference>
<dbReference type="STRING" id="314232.SKA53_05855"/>
<evidence type="ECO:0000313" key="2">
    <source>
        <dbReference type="EMBL" id="EAQ05276.1"/>
    </source>
</evidence>
<keyword evidence="3" id="KW-1185">Reference proteome</keyword>
<dbReference type="InterPro" id="IPR036249">
    <property type="entry name" value="Thioredoxin-like_sf"/>
</dbReference>
<dbReference type="OrthoDB" id="9808254at2"/>
<reference evidence="2 3" key="1">
    <citation type="submission" date="2006-01" db="EMBL/GenBank/DDBJ databases">
        <authorList>
            <person name="Hagstrom A."/>
            <person name="Ferriera S."/>
            <person name="Johnson J."/>
            <person name="Kravitz S."/>
            <person name="Halpern A."/>
            <person name="Remington K."/>
            <person name="Beeson K."/>
            <person name="Tran B."/>
            <person name="Rogers Y.-H."/>
            <person name="Friedman R."/>
            <person name="Venter J.C."/>
        </authorList>
    </citation>
    <scope>NUCLEOTIDE SEQUENCE [LARGE SCALE GENOMIC DNA]</scope>
    <source>
        <strain evidence="2 3">SKA53</strain>
    </source>
</reference>
<dbReference type="Pfam" id="PF06764">
    <property type="entry name" value="DUF1223"/>
    <property type="match status" value="1"/>
</dbReference>
<organism evidence="2 3">
    <name type="scientific">Yoonia vestfoldensis SKA53</name>
    <dbReference type="NCBI Taxonomy" id="314232"/>
    <lineage>
        <taxon>Bacteria</taxon>
        <taxon>Pseudomonadati</taxon>
        <taxon>Pseudomonadota</taxon>
        <taxon>Alphaproteobacteria</taxon>
        <taxon>Rhodobacterales</taxon>
        <taxon>Paracoccaceae</taxon>
        <taxon>Yoonia</taxon>
    </lineage>
</organism>
<protein>
    <recommendedName>
        <fullName evidence="4">DUF1223 domain-containing protein</fullName>
    </recommendedName>
</protein>
<comment type="caution">
    <text evidence="2">The sequence shown here is derived from an EMBL/GenBank/DDBJ whole genome shotgun (WGS) entry which is preliminary data.</text>
</comment>
<accession>A3V9A6</accession>
<dbReference type="PANTHER" id="PTHR36057">
    <property type="match status" value="1"/>
</dbReference>
<dbReference type="HOGENOM" id="CLU_065609_0_0_5"/>
<dbReference type="AlphaFoldDB" id="A3V9A6"/>
<proteinExistence type="predicted"/>
<dbReference type="InterPro" id="IPR010634">
    <property type="entry name" value="DUF1223"/>
</dbReference>
<dbReference type="RefSeq" id="WP_007205124.1">
    <property type="nucleotide sequence ID" value="NZ_CH672414.1"/>
</dbReference>
<dbReference type="EMBL" id="AAMS01000011">
    <property type="protein sequence ID" value="EAQ05276.1"/>
    <property type="molecule type" value="Genomic_DNA"/>
</dbReference>
<name>A3V9A6_9RHOB</name>
<gene>
    <name evidence="2" type="ORF">SKA53_05855</name>
</gene>
<evidence type="ECO:0000313" key="3">
    <source>
        <dbReference type="Proteomes" id="UP000004507"/>
    </source>
</evidence>
<sequence length="229" mass="24526">MRHLRVALGLIGLLATQAAAQDNAVVVELYTSQGCSSCPPADDMLRALAPRDDVIALALHVDYWDYLGWVDLFGKAEHTARQQAYARAAQAKMIYTPQMIVGGIDQIVGSRPMQVMDALQAHASQPYPFDLRLVRSGDLVSLNAGPGAVGVYDVQLVRYVPHQTVAIRNGENAGNTVDYANIVTSWVLLGQWDGAAPLAMQVQADGPEAVVAIIQQAGHGAIMGAARLR</sequence>
<evidence type="ECO:0008006" key="4">
    <source>
        <dbReference type="Google" id="ProtNLM"/>
    </source>
</evidence>
<feature type="chain" id="PRO_5002661756" description="DUF1223 domain-containing protein" evidence="1">
    <location>
        <begin position="21"/>
        <end position="229"/>
    </location>
</feature>